<sequence length="299" mass="33669">MLIRRSPLRKTVDIAEPALTTGQSSYSPDNVKTKIARPSKPGEDPDCTEIMDARERHRVQLIVDSRHHRAKKGFGHLEIKSEEPANRPGQALVTPVSDLCQDVEPSSATRAGLDLTGASSLAGSSSNSTAIRPSIQKPDLELSCTSSSVSQKRVHDSPSFEGVTNKARRFEELRLERESLLAAQDKKIGRLTALRNDLEEKRRVRWAAEARREQMKMKLNDKLKEKARELEEDANKMIQLHSLEDNEIEQVNSEIELLEEAELEEYLRDEIAEEEDVIEVTGQATREAEVQCELETYGD</sequence>
<dbReference type="EMBL" id="JAUTXU010000280">
    <property type="protein sequence ID" value="KAK3690783.1"/>
    <property type="molecule type" value="Genomic_DNA"/>
</dbReference>
<evidence type="ECO:0000313" key="2">
    <source>
        <dbReference type="Proteomes" id="UP001281147"/>
    </source>
</evidence>
<accession>A0ACC3MGZ4</accession>
<reference evidence="1" key="1">
    <citation type="submission" date="2023-07" db="EMBL/GenBank/DDBJ databases">
        <title>Black Yeasts Isolated from many extreme environments.</title>
        <authorList>
            <person name="Coleine C."/>
            <person name="Stajich J.E."/>
            <person name="Selbmann L."/>
        </authorList>
    </citation>
    <scope>NUCLEOTIDE SEQUENCE</scope>
    <source>
        <strain evidence="1">CCFEE 5714</strain>
    </source>
</reference>
<protein>
    <submittedName>
        <fullName evidence="1">Uncharacterized protein</fullName>
    </submittedName>
</protein>
<dbReference type="Proteomes" id="UP001281147">
    <property type="component" value="Unassembled WGS sequence"/>
</dbReference>
<name>A0ACC3MGZ4_9PEZI</name>
<comment type="caution">
    <text evidence="1">The sequence shown here is derived from an EMBL/GenBank/DDBJ whole genome shotgun (WGS) entry which is preliminary data.</text>
</comment>
<evidence type="ECO:0000313" key="1">
    <source>
        <dbReference type="EMBL" id="KAK3690783.1"/>
    </source>
</evidence>
<gene>
    <name evidence="1" type="ORF">LTR37_019005</name>
</gene>
<organism evidence="1 2">
    <name type="scientific">Vermiconidia calcicola</name>
    <dbReference type="NCBI Taxonomy" id="1690605"/>
    <lineage>
        <taxon>Eukaryota</taxon>
        <taxon>Fungi</taxon>
        <taxon>Dikarya</taxon>
        <taxon>Ascomycota</taxon>
        <taxon>Pezizomycotina</taxon>
        <taxon>Dothideomycetes</taxon>
        <taxon>Dothideomycetidae</taxon>
        <taxon>Mycosphaerellales</taxon>
        <taxon>Extremaceae</taxon>
        <taxon>Vermiconidia</taxon>
    </lineage>
</organism>
<proteinExistence type="predicted"/>
<keyword evidence="2" id="KW-1185">Reference proteome</keyword>